<name>A0A9Q3BXH5_9BASI</name>
<feature type="region of interest" description="Disordered" evidence="1">
    <location>
        <begin position="81"/>
        <end position="178"/>
    </location>
</feature>
<organism evidence="2 3">
    <name type="scientific">Austropuccinia psidii MF-1</name>
    <dbReference type="NCBI Taxonomy" id="1389203"/>
    <lineage>
        <taxon>Eukaryota</taxon>
        <taxon>Fungi</taxon>
        <taxon>Dikarya</taxon>
        <taxon>Basidiomycota</taxon>
        <taxon>Pucciniomycotina</taxon>
        <taxon>Pucciniomycetes</taxon>
        <taxon>Pucciniales</taxon>
        <taxon>Sphaerophragmiaceae</taxon>
        <taxon>Austropuccinia</taxon>
    </lineage>
</organism>
<evidence type="ECO:0000313" key="2">
    <source>
        <dbReference type="EMBL" id="MBW0474346.1"/>
    </source>
</evidence>
<protein>
    <submittedName>
        <fullName evidence="2">Uncharacterized protein</fullName>
    </submittedName>
</protein>
<feature type="region of interest" description="Disordered" evidence="1">
    <location>
        <begin position="1"/>
        <end position="41"/>
    </location>
</feature>
<gene>
    <name evidence="2" type="ORF">O181_014061</name>
</gene>
<dbReference type="Proteomes" id="UP000765509">
    <property type="component" value="Unassembled WGS sequence"/>
</dbReference>
<dbReference type="EMBL" id="AVOT02003707">
    <property type="protein sequence ID" value="MBW0474346.1"/>
    <property type="molecule type" value="Genomic_DNA"/>
</dbReference>
<comment type="caution">
    <text evidence="2">The sequence shown here is derived from an EMBL/GenBank/DDBJ whole genome shotgun (WGS) entry which is preliminary data.</text>
</comment>
<reference evidence="2" key="1">
    <citation type="submission" date="2021-03" db="EMBL/GenBank/DDBJ databases">
        <title>Draft genome sequence of rust myrtle Austropuccinia psidii MF-1, a brazilian biotype.</title>
        <authorList>
            <person name="Quecine M.C."/>
            <person name="Pachon D.M.R."/>
            <person name="Bonatelli M.L."/>
            <person name="Correr F.H."/>
            <person name="Franceschini L.M."/>
            <person name="Leite T.F."/>
            <person name="Margarido G.R.A."/>
            <person name="Almeida C.A."/>
            <person name="Ferrarezi J.A."/>
            <person name="Labate C.A."/>
        </authorList>
    </citation>
    <scope>NUCLEOTIDE SEQUENCE</scope>
    <source>
        <strain evidence="2">MF-1</strain>
    </source>
</reference>
<accession>A0A9Q3BXH5</accession>
<proteinExistence type="predicted"/>
<evidence type="ECO:0000313" key="3">
    <source>
        <dbReference type="Proteomes" id="UP000765509"/>
    </source>
</evidence>
<evidence type="ECO:0000256" key="1">
    <source>
        <dbReference type="SAM" id="MobiDB-lite"/>
    </source>
</evidence>
<sequence>MLSVHLRSLGIPRNQPEDREGFSRTRRPGRGHLGQSGIWQDTEVQPSIPLCRTWGKLPEDMSQRDILQRPYGNHQMMESHQEFQTPGGEGNQDNGESSHYPRYGRTAEPDRAYSDSFTVSQGVDQPKSPVASHHSGTSRSVAKSHHYSQSQVVSRRRQRYRGKNKTSFSQSKKESYPMIQKRNINPTQNEDSVVTPENNLNSDALWLQMSQFSDQTQKRFAELQESHERIKTLMASMDKIVKTLQEGHAQLIKASEETNKRLNQVFEEEHHCKRDRDFLNQDINKFFNV</sequence>
<dbReference type="AlphaFoldDB" id="A0A9Q3BXH5"/>
<keyword evidence="3" id="KW-1185">Reference proteome</keyword>
<feature type="compositionally biased region" description="Basic residues" evidence="1">
    <location>
        <begin position="154"/>
        <end position="164"/>
    </location>
</feature>